<protein>
    <recommendedName>
        <fullName evidence="5">DUF2567 domain-containing protein</fullName>
    </recommendedName>
</protein>
<sequence>MTTPRYPRPRAVPRIVVFLAILGVPAGAVWAFLAPAERLLVVAEDRGIVLTTESLHRFDAIAIFAGIGFVLGVLSAIVVWGMRRSRGPGAVAALVLGSALGAGVAALAGMGVARLRFPEADGPTVGSIIAAAPGLSTPMVLIVQPLAATLVYLLLVALSPHDDLGVGGDEDERGSGAPAVEPVDERL</sequence>
<feature type="transmembrane region" description="Helical" evidence="2">
    <location>
        <begin position="89"/>
        <end position="108"/>
    </location>
</feature>
<gene>
    <name evidence="3" type="ORF">M2280_001184</name>
</gene>
<feature type="transmembrane region" description="Helical" evidence="2">
    <location>
        <begin position="128"/>
        <end position="155"/>
    </location>
</feature>
<evidence type="ECO:0000313" key="4">
    <source>
        <dbReference type="Proteomes" id="UP001160334"/>
    </source>
</evidence>
<name>A0ABT6M6R1_9NOCA</name>
<comment type="caution">
    <text evidence="3">The sequence shown here is derived from an EMBL/GenBank/DDBJ whole genome shotgun (WGS) entry which is preliminary data.</text>
</comment>
<keyword evidence="2" id="KW-0472">Membrane</keyword>
<organism evidence="3 4">
    <name type="scientific">Prescottella agglutinans</name>
    <dbReference type="NCBI Taxonomy" id="1644129"/>
    <lineage>
        <taxon>Bacteria</taxon>
        <taxon>Bacillati</taxon>
        <taxon>Actinomycetota</taxon>
        <taxon>Actinomycetes</taxon>
        <taxon>Mycobacteriales</taxon>
        <taxon>Nocardiaceae</taxon>
        <taxon>Prescottella</taxon>
    </lineage>
</organism>
<proteinExistence type="predicted"/>
<feature type="region of interest" description="Disordered" evidence="1">
    <location>
        <begin position="166"/>
        <end position="187"/>
    </location>
</feature>
<dbReference type="RefSeq" id="WP_342394562.1">
    <property type="nucleotide sequence ID" value="NZ_JARXVC010000002.1"/>
</dbReference>
<feature type="transmembrane region" description="Helical" evidence="2">
    <location>
        <begin position="60"/>
        <end position="82"/>
    </location>
</feature>
<dbReference type="EMBL" id="JARXVC010000002">
    <property type="protein sequence ID" value="MDH6279975.1"/>
    <property type="molecule type" value="Genomic_DNA"/>
</dbReference>
<evidence type="ECO:0000256" key="1">
    <source>
        <dbReference type="SAM" id="MobiDB-lite"/>
    </source>
</evidence>
<evidence type="ECO:0000256" key="2">
    <source>
        <dbReference type="SAM" id="Phobius"/>
    </source>
</evidence>
<keyword evidence="2" id="KW-1133">Transmembrane helix</keyword>
<evidence type="ECO:0008006" key="5">
    <source>
        <dbReference type="Google" id="ProtNLM"/>
    </source>
</evidence>
<dbReference type="InterPro" id="IPR021213">
    <property type="entry name" value="DUF2567"/>
</dbReference>
<reference evidence="3 4" key="1">
    <citation type="submission" date="2023-04" db="EMBL/GenBank/DDBJ databases">
        <title>Forest soil microbial communities from Buena Vista Peninsula, Colon Province, Panama.</title>
        <authorList>
            <person name="Bouskill N."/>
        </authorList>
    </citation>
    <scope>NUCLEOTIDE SEQUENCE [LARGE SCALE GENOMIC DNA]</scope>
    <source>
        <strain evidence="3 4">CFH S0262</strain>
    </source>
</reference>
<keyword evidence="2" id="KW-0812">Transmembrane</keyword>
<keyword evidence="4" id="KW-1185">Reference proteome</keyword>
<accession>A0ABT6M6R1</accession>
<evidence type="ECO:0000313" key="3">
    <source>
        <dbReference type="EMBL" id="MDH6279975.1"/>
    </source>
</evidence>
<dbReference type="Pfam" id="PF10821">
    <property type="entry name" value="DUF2567"/>
    <property type="match status" value="1"/>
</dbReference>
<feature type="transmembrane region" description="Helical" evidence="2">
    <location>
        <begin position="12"/>
        <end position="33"/>
    </location>
</feature>
<dbReference type="Proteomes" id="UP001160334">
    <property type="component" value="Unassembled WGS sequence"/>
</dbReference>